<feature type="signal peptide" evidence="1">
    <location>
        <begin position="1"/>
        <end position="23"/>
    </location>
</feature>
<dbReference type="EMBL" id="JAHRIP010003180">
    <property type="protein sequence ID" value="MEQ2281282.1"/>
    <property type="molecule type" value="Genomic_DNA"/>
</dbReference>
<keyword evidence="1" id="KW-0732">Signal</keyword>
<gene>
    <name evidence="2" type="ORF">AMECASPLE_028649</name>
</gene>
<keyword evidence="3" id="KW-1185">Reference proteome</keyword>
<dbReference type="Proteomes" id="UP001469553">
    <property type="component" value="Unassembled WGS sequence"/>
</dbReference>
<organism evidence="2 3">
    <name type="scientific">Ameca splendens</name>
    <dbReference type="NCBI Taxonomy" id="208324"/>
    <lineage>
        <taxon>Eukaryota</taxon>
        <taxon>Metazoa</taxon>
        <taxon>Chordata</taxon>
        <taxon>Craniata</taxon>
        <taxon>Vertebrata</taxon>
        <taxon>Euteleostomi</taxon>
        <taxon>Actinopterygii</taxon>
        <taxon>Neopterygii</taxon>
        <taxon>Teleostei</taxon>
        <taxon>Neoteleostei</taxon>
        <taxon>Acanthomorphata</taxon>
        <taxon>Ovalentaria</taxon>
        <taxon>Atherinomorphae</taxon>
        <taxon>Cyprinodontiformes</taxon>
        <taxon>Goodeidae</taxon>
        <taxon>Ameca</taxon>
    </lineage>
</organism>
<name>A0ABV0XIL6_9TELE</name>
<sequence>MFLFLEATSGLALSLAVAPSWRGASVKLLLPTTYCSPSKDDTLGPGNQCLTLSLLDIATAGTSAATNCMCSLSYSGLKNSLRVHMLSCLSLLNEATKGATAIVLLFFPTESTPESLLLCSFCVSAPFSKTPSRSWQMAANTKPGSAAGFILLKGSFSFHMSLHACSV</sequence>
<evidence type="ECO:0000313" key="2">
    <source>
        <dbReference type="EMBL" id="MEQ2281282.1"/>
    </source>
</evidence>
<comment type="caution">
    <text evidence="2">The sequence shown here is derived from an EMBL/GenBank/DDBJ whole genome shotgun (WGS) entry which is preliminary data.</text>
</comment>
<feature type="chain" id="PRO_5046238814" description="Secreted protein" evidence="1">
    <location>
        <begin position="24"/>
        <end position="167"/>
    </location>
</feature>
<evidence type="ECO:0000256" key="1">
    <source>
        <dbReference type="SAM" id="SignalP"/>
    </source>
</evidence>
<proteinExistence type="predicted"/>
<reference evidence="2 3" key="1">
    <citation type="submission" date="2021-06" db="EMBL/GenBank/DDBJ databases">
        <authorList>
            <person name="Palmer J.M."/>
        </authorList>
    </citation>
    <scope>NUCLEOTIDE SEQUENCE [LARGE SCALE GENOMIC DNA]</scope>
    <source>
        <strain evidence="2 3">AS_MEX2019</strain>
        <tissue evidence="2">Muscle</tissue>
    </source>
</reference>
<evidence type="ECO:0008006" key="4">
    <source>
        <dbReference type="Google" id="ProtNLM"/>
    </source>
</evidence>
<evidence type="ECO:0000313" key="3">
    <source>
        <dbReference type="Proteomes" id="UP001469553"/>
    </source>
</evidence>
<protein>
    <recommendedName>
        <fullName evidence="4">Secreted protein</fullName>
    </recommendedName>
</protein>
<accession>A0ABV0XIL6</accession>